<feature type="region of interest" description="Disordered" evidence="1">
    <location>
        <begin position="60"/>
        <end position="79"/>
    </location>
</feature>
<comment type="caution">
    <text evidence="2">The sequence shown here is derived from an EMBL/GenBank/DDBJ whole genome shotgun (WGS) entry which is preliminary data.</text>
</comment>
<organism evidence="2 3">
    <name type="scientific">Coccomyxa viridis</name>
    <dbReference type="NCBI Taxonomy" id="1274662"/>
    <lineage>
        <taxon>Eukaryota</taxon>
        <taxon>Viridiplantae</taxon>
        <taxon>Chlorophyta</taxon>
        <taxon>core chlorophytes</taxon>
        <taxon>Trebouxiophyceae</taxon>
        <taxon>Trebouxiophyceae incertae sedis</taxon>
        <taxon>Coccomyxaceae</taxon>
        <taxon>Coccomyxa</taxon>
    </lineage>
</organism>
<gene>
    <name evidence="2" type="primary">g13445</name>
    <name evidence="2" type="ORF">VP750_LOCUS11911</name>
</gene>
<name>A0ABP1GFF5_9CHLO</name>
<accession>A0ABP1GFF5</accession>
<evidence type="ECO:0000313" key="2">
    <source>
        <dbReference type="EMBL" id="CAL5230005.1"/>
    </source>
</evidence>
<keyword evidence="3" id="KW-1185">Reference proteome</keyword>
<sequence>MESADNVGAAIAAVAGSFPSSKAETFANTQHIQQLIFANAQLNSSLSALELEVDGLKAQAKGATGANGQAGATGAPHPA</sequence>
<protein>
    <submittedName>
        <fullName evidence="2">G13445 protein</fullName>
    </submittedName>
</protein>
<proteinExistence type="predicted"/>
<reference evidence="2 3" key="1">
    <citation type="submission" date="2024-06" db="EMBL/GenBank/DDBJ databases">
        <authorList>
            <person name="Kraege A."/>
            <person name="Thomma B."/>
        </authorList>
    </citation>
    <scope>NUCLEOTIDE SEQUENCE [LARGE SCALE GENOMIC DNA]</scope>
</reference>
<evidence type="ECO:0000313" key="3">
    <source>
        <dbReference type="Proteomes" id="UP001497392"/>
    </source>
</evidence>
<evidence type="ECO:0000256" key="1">
    <source>
        <dbReference type="SAM" id="MobiDB-lite"/>
    </source>
</evidence>
<dbReference type="EMBL" id="CAXHTA020000021">
    <property type="protein sequence ID" value="CAL5230005.1"/>
    <property type="molecule type" value="Genomic_DNA"/>
</dbReference>
<dbReference type="Proteomes" id="UP001497392">
    <property type="component" value="Unassembled WGS sequence"/>
</dbReference>